<sequence>MRTLLVIGMGAGSPGHITQDAVAALKQADAVVALDKGDVKADLLRLREQIVSTHAPDVPLIAVTDPQRDRNPADYRSEVTRWHAARARLLAETITTHVPDGGTAAFLVWGDPSLYDSTLRVIDRMRRDCALECEVQVFPGITAIQALTAAHAITINRIGEPILVTTARMLPRTPEQLLGNCVVMLDGADGWNSLKNTGTEIFWGAYLGTDKQIIRHGMIDDIGDSLAQLKTDLRREHGWIMDTYLLRR</sequence>
<dbReference type="PANTHER" id="PTHR43467">
    <property type="entry name" value="COBALT-PRECORRIN-2 C(20)-METHYLTRANSFERASE"/>
    <property type="match status" value="1"/>
</dbReference>
<evidence type="ECO:0000259" key="6">
    <source>
        <dbReference type="Pfam" id="PF00590"/>
    </source>
</evidence>
<comment type="pathway">
    <text evidence="1">Cofactor biosynthesis; adenosylcobalamin biosynthesis.</text>
</comment>
<dbReference type="EC" id="2.1.1.152" evidence="7"/>
<dbReference type="PANTHER" id="PTHR43467:SF1">
    <property type="entry name" value="PRECORRIN-6A SYNTHASE [DEACETYLATING]"/>
    <property type="match status" value="1"/>
</dbReference>
<dbReference type="InterPro" id="IPR000878">
    <property type="entry name" value="4pyrrol_Mease"/>
</dbReference>
<keyword evidence="4 7" id="KW-0808">Transferase</keyword>
<protein>
    <submittedName>
        <fullName evidence="7">Precorrin-6A synthase (Deacetylating)</fullName>
        <ecNumber evidence="7">2.1.1.152</ecNumber>
    </submittedName>
</protein>
<dbReference type="AlphaFoldDB" id="A0A939E0H1"/>
<keyword evidence="8" id="KW-1185">Reference proteome</keyword>
<dbReference type="EMBL" id="JAFLEQ010000016">
    <property type="protein sequence ID" value="MBN9644679.1"/>
    <property type="molecule type" value="Genomic_DNA"/>
</dbReference>
<evidence type="ECO:0000256" key="5">
    <source>
        <dbReference type="ARBA" id="ARBA00022691"/>
    </source>
</evidence>
<dbReference type="GO" id="GO:0043819">
    <property type="term" value="F:precorrin-6A synthase (deacetylating) activity"/>
    <property type="evidence" value="ECO:0007669"/>
    <property type="project" value="UniProtKB-EC"/>
</dbReference>
<dbReference type="RefSeq" id="WP_207279167.1">
    <property type="nucleotide sequence ID" value="NZ_JAFLEQ010000016.1"/>
</dbReference>
<dbReference type="CDD" id="cd11643">
    <property type="entry name" value="Precorrin-6A-synthase"/>
    <property type="match status" value="1"/>
</dbReference>
<feature type="domain" description="Tetrapyrrole methylase" evidence="6">
    <location>
        <begin position="4"/>
        <end position="221"/>
    </location>
</feature>
<evidence type="ECO:0000256" key="4">
    <source>
        <dbReference type="ARBA" id="ARBA00022679"/>
    </source>
</evidence>
<dbReference type="GO" id="GO:0032259">
    <property type="term" value="P:methylation"/>
    <property type="evidence" value="ECO:0007669"/>
    <property type="project" value="UniProtKB-KW"/>
</dbReference>
<dbReference type="Proteomes" id="UP000664332">
    <property type="component" value="Unassembled WGS sequence"/>
</dbReference>
<comment type="caution">
    <text evidence="7">The sequence shown here is derived from an EMBL/GenBank/DDBJ whole genome shotgun (WGS) entry which is preliminary data.</text>
</comment>
<dbReference type="InterPro" id="IPR012797">
    <property type="entry name" value="CobF"/>
</dbReference>
<evidence type="ECO:0000256" key="1">
    <source>
        <dbReference type="ARBA" id="ARBA00004953"/>
    </source>
</evidence>
<dbReference type="PIRSF" id="PIRSF036525">
    <property type="entry name" value="CobF"/>
    <property type="match status" value="1"/>
</dbReference>
<dbReference type="Pfam" id="PF00590">
    <property type="entry name" value="TP_methylase"/>
    <property type="match status" value="1"/>
</dbReference>
<name>A0A939E0H1_9CORY</name>
<dbReference type="InterPro" id="IPR035996">
    <property type="entry name" value="4pyrrol_Methylase_sf"/>
</dbReference>
<evidence type="ECO:0000313" key="7">
    <source>
        <dbReference type="EMBL" id="MBN9644679.1"/>
    </source>
</evidence>
<dbReference type="Gene3D" id="3.40.1010.10">
    <property type="entry name" value="Cobalt-precorrin-4 Transmethylase, Domain 1"/>
    <property type="match status" value="1"/>
</dbReference>
<dbReference type="GO" id="GO:0009236">
    <property type="term" value="P:cobalamin biosynthetic process"/>
    <property type="evidence" value="ECO:0007669"/>
    <property type="project" value="UniProtKB-KW"/>
</dbReference>
<dbReference type="InterPro" id="IPR014776">
    <property type="entry name" value="4pyrrole_Mease_sub2"/>
</dbReference>
<evidence type="ECO:0000256" key="3">
    <source>
        <dbReference type="ARBA" id="ARBA00022603"/>
    </source>
</evidence>
<dbReference type="InterPro" id="IPR014777">
    <property type="entry name" value="4pyrrole_Mease_sub1"/>
</dbReference>
<evidence type="ECO:0000313" key="8">
    <source>
        <dbReference type="Proteomes" id="UP000664332"/>
    </source>
</evidence>
<accession>A0A939E0H1</accession>
<dbReference type="NCBIfam" id="TIGR02434">
    <property type="entry name" value="CobF"/>
    <property type="match status" value="1"/>
</dbReference>
<dbReference type="SUPFAM" id="SSF53790">
    <property type="entry name" value="Tetrapyrrole methylase"/>
    <property type="match status" value="1"/>
</dbReference>
<evidence type="ECO:0000256" key="2">
    <source>
        <dbReference type="ARBA" id="ARBA00022573"/>
    </source>
</evidence>
<proteinExistence type="predicted"/>
<keyword evidence="5" id="KW-0949">S-adenosyl-L-methionine</keyword>
<dbReference type="Gene3D" id="3.30.950.10">
    <property type="entry name" value="Methyltransferase, Cobalt-precorrin-4 Transmethylase, Domain 2"/>
    <property type="match status" value="1"/>
</dbReference>
<keyword evidence="2" id="KW-0169">Cobalamin biosynthesis</keyword>
<gene>
    <name evidence="7" type="ORF">JZY06_08675</name>
</gene>
<keyword evidence="3 7" id="KW-0489">Methyltransferase</keyword>
<organism evidence="7 8">
    <name type="scientific">Corynebacterium mendelii</name>
    <dbReference type="NCBI Taxonomy" id="2765362"/>
    <lineage>
        <taxon>Bacteria</taxon>
        <taxon>Bacillati</taxon>
        <taxon>Actinomycetota</taxon>
        <taxon>Actinomycetes</taxon>
        <taxon>Mycobacteriales</taxon>
        <taxon>Corynebacteriaceae</taxon>
        <taxon>Corynebacterium</taxon>
    </lineage>
</organism>
<reference evidence="7" key="1">
    <citation type="submission" date="2021-03" db="EMBL/GenBank/DDBJ databases">
        <authorList>
            <person name="Sun Q."/>
        </authorList>
    </citation>
    <scope>NUCLEOTIDE SEQUENCE</scope>
    <source>
        <strain evidence="7">CCM 8862</strain>
    </source>
</reference>